<feature type="non-terminal residue" evidence="1">
    <location>
        <position position="1"/>
    </location>
</feature>
<dbReference type="Proteomes" id="UP000324897">
    <property type="component" value="Unassembled WGS sequence"/>
</dbReference>
<name>A0A5J9UFT8_9POAL</name>
<reference evidence="1 2" key="1">
    <citation type="journal article" date="2019" name="Sci. Rep.">
        <title>A high-quality genome of Eragrostis curvula grass provides insights into Poaceae evolution and supports new strategies to enhance forage quality.</title>
        <authorList>
            <person name="Carballo J."/>
            <person name="Santos B.A.C.M."/>
            <person name="Zappacosta D."/>
            <person name="Garbus I."/>
            <person name="Selva J.P."/>
            <person name="Gallo C.A."/>
            <person name="Diaz A."/>
            <person name="Albertini E."/>
            <person name="Caccamo M."/>
            <person name="Echenique V."/>
        </authorList>
    </citation>
    <scope>NUCLEOTIDE SEQUENCE [LARGE SCALE GENOMIC DNA]</scope>
    <source>
        <strain evidence="2">cv. Victoria</strain>
        <tissue evidence="1">Leaf</tissue>
    </source>
</reference>
<accession>A0A5J9UFT8</accession>
<sequence>MSFPILLRQLLPDPSSALPATAPPSQLWRSLPALQRHHCQTWSLQPLSLDAPSHRNTFSCARASGGAGQGPSNSKLQLTSVRSRPRFSSVPLLLHFIAAPPSRSGTLGVFGQNVVCPFRSRPIEPLDPSPANSLDAILYSYSRLLAFLQDRSLLLNLATRLFVSARLHMHLYSLAVATLGNLLLSASKPVVHPTLEMNIIRAHELTSATGSLDKDFKDGMDNNTLSWSMLSAAHQADHLYLPLNWNVQLLHQLITAIMHPDIANWRFYINNLDFQHA</sequence>
<evidence type="ECO:0000313" key="2">
    <source>
        <dbReference type="Proteomes" id="UP000324897"/>
    </source>
</evidence>
<protein>
    <submittedName>
        <fullName evidence="1">Uncharacterized protein</fullName>
    </submittedName>
</protein>
<dbReference type="AlphaFoldDB" id="A0A5J9UFT8"/>
<proteinExistence type="predicted"/>
<evidence type="ECO:0000313" key="1">
    <source>
        <dbReference type="EMBL" id="TVU22615.1"/>
    </source>
</evidence>
<dbReference type="Gramene" id="TVU22615">
    <property type="protein sequence ID" value="TVU22615"/>
    <property type="gene ID" value="EJB05_32326"/>
</dbReference>
<organism evidence="1 2">
    <name type="scientific">Eragrostis curvula</name>
    <name type="common">weeping love grass</name>
    <dbReference type="NCBI Taxonomy" id="38414"/>
    <lineage>
        <taxon>Eukaryota</taxon>
        <taxon>Viridiplantae</taxon>
        <taxon>Streptophyta</taxon>
        <taxon>Embryophyta</taxon>
        <taxon>Tracheophyta</taxon>
        <taxon>Spermatophyta</taxon>
        <taxon>Magnoliopsida</taxon>
        <taxon>Liliopsida</taxon>
        <taxon>Poales</taxon>
        <taxon>Poaceae</taxon>
        <taxon>PACMAD clade</taxon>
        <taxon>Chloridoideae</taxon>
        <taxon>Eragrostideae</taxon>
        <taxon>Eragrostidinae</taxon>
        <taxon>Eragrostis</taxon>
    </lineage>
</organism>
<gene>
    <name evidence="1" type="ORF">EJB05_32326</name>
</gene>
<keyword evidence="2" id="KW-1185">Reference proteome</keyword>
<comment type="caution">
    <text evidence="1">The sequence shown here is derived from an EMBL/GenBank/DDBJ whole genome shotgun (WGS) entry which is preliminary data.</text>
</comment>
<dbReference type="EMBL" id="RWGY01000026">
    <property type="protein sequence ID" value="TVU22615.1"/>
    <property type="molecule type" value="Genomic_DNA"/>
</dbReference>